<reference evidence="2" key="2">
    <citation type="journal article" date="2019" name="IMA Fungus">
        <title>Genome sequencing and comparison of five Tilletia species to identify candidate genes for the detection of regulated species infecting wheat.</title>
        <authorList>
            <person name="Nguyen H.D.T."/>
            <person name="Sultana T."/>
            <person name="Kesanakurti P."/>
            <person name="Hambleton S."/>
        </authorList>
    </citation>
    <scope>NUCLEOTIDE SEQUENCE</scope>
    <source>
        <strain evidence="2">DAOMC 236416</strain>
    </source>
</reference>
<feature type="compositionally biased region" description="Low complexity" evidence="1">
    <location>
        <begin position="594"/>
        <end position="606"/>
    </location>
</feature>
<dbReference type="Pfam" id="PF12937">
    <property type="entry name" value="F-box-like"/>
    <property type="match status" value="1"/>
</dbReference>
<organism evidence="2 3">
    <name type="scientific">Tilletia indica</name>
    <dbReference type="NCBI Taxonomy" id="43049"/>
    <lineage>
        <taxon>Eukaryota</taxon>
        <taxon>Fungi</taxon>
        <taxon>Dikarya</taxon>
        <taxon>Basidiomycota</taxon>
        <taxon>Ustilaginomycotina</taxon>
        <taxon>Exobasidiomycetes</taxon>
        <taxon>Tilletiales</taxon>
        <taxon>Tilletiaceae</taxon>
        <taxon>Tilletia</taxon>
    </lineage>
</organism>
<feature type="region of interest" description="Disordered" evidence="1">
    <location>
        <begin position="54"/>
        <end position="135"/>
    </location>
</feature>
<evidence type="ECO:0000313" key="3">
    <source>
        <dbReference type="Proteomes" id="UP000077521"/>
    </source>
</evidence>
<feature type="compositionally biased region" description="Low complexity" evidence="1">
    <location>
        <begin position="792"/>
        <end position="818"/>
    </location>
</feature>
<comment type="caution">
    <text evidence="2">The sequence shown here is derived from an EMBL/GenBank/DDBJ whole genome shotgun (WGS) entry which is preliminary data.</text>
</comment>
<feature type="compositionally biased region" description="Low complexity" evidence="1">
    <location>
        <begin position="521"/>
        <end position="537"/>
    </location>
</feature>
<dbReference type="EMBL" id="LWDF02000183">
    <property type="protein sequence ID" value="KAE8254672.1"/>
    <property type="molecule type" value="Genomic_DNA"/>
</dbReference>
<feature type="region of interest" description="Disordered" evidence="1">
    <location>
        <begin position="1"/>
        <end position="22"/>
    </location>
</feature>
<feature type="compositionally biased region" description="Basic and acidic residues" evidence="1">
    <location>
        <begin position="73"/>
        <end position="105"/>
    </location>
</feature>
<feature type="region of interest" description="Disordered" evidence="1">
    <location>
        <begin position="445"/>
        <end position="547"/>
    </location>
</feature>
<dbReference type="InterPro" id="IPR036047">
    <property type="entry name" value="F-box-like_dom_sf"/>
</dbReference>
<feature type="region of interest" description="Disordered" evidence="1">
    <location>
        <begin position="683"/>
        <end position="838"/>
    </location>
</feature>
<reference evidence="2" key="1">
    <citation type="submission" date="2016-04" db="EMBL/GenBank/DDBJ databases">
        <authorList>
            <person name="Nguyen H.D."/>
            <person name="Samba Siva P."/>
            <person name="Cullis J."/>
            <person name="Levesque C.A."/>
            <person name="Hambleton S."/>
        </authorList>
    </citation>
    <scope>NUCLEOTIDE SEQUENCE</scope>
    <source>
        <strain evidence="2">DAOMC 236416</strain>
    </source>
</reference>
<feature type="compositionally biased region" description="Basic residues" evidence="1">
    <location>
        <begin position="108"/>
        <end position="123"/>
    </location>
</feature>
<evidence type="ECO:0000313" key="2">
    <source>
        <dbReference type="EMBL" id="KAE8254672.1"/>
    </source>
</evidence>
<dbReference type="InterPro" id="IPR001810">
    <property type="entry name" value="F-box_dom"/>
</dbReference>
<proteinExistence type="predicted"/>
<dbReference type="CDD" id="cd09917">
    <property type="entry name" value="F-box_SF"/>
    <property type="match status" value="1"/>
</dbReference>
<name>A0A177TWW6_9BASI</name>
<sequence>MPSSSSNTPAQTNSVPAPSAVPSARRVAYKHLDVGVGPQVVESIFQAVSNRVLESGSADNSDKAKAKSGKSAVVEKGKSDDGEKDALVQRAESKLRPVGDGDRAAGFKTKRKASRRGKGKKNKGKTDSAVEEGNSNAKKAVALRTTTTMTLPSNPTLLDLPTEIVLLICRNLEVGDLANLTQTSRYMRQILLEEGNFALLARDKMERRHWMDVAADPFVRLTTKESQIRFSKSLLQHCMQNRCQSCLFVSPFVLKRSNPPPPMRLCSPCRNLVQYHLVNEAEIRFLLHIGPNTLKKLRNVSKNFLDYRLVEGRQIAAFEYVLGSVLDGLKEHLEDRHMRQLTKPWKGQKLAEGMRANPRRRLKIIAQTAASASKRRKPFGKIASMRLVRVKAHMRDRMLKKADIEEESGHGGRLGELVRLKEAVRDEIRKDRWWWDPFMLSGPWVDGPSASAAPARSLTFRPGTAPTPPAPAPPAPNVKTNAKAQSTKEGSKGQTQQTTQKQPGGAEGTGSTTAITKMKTSEAAETPPARTTTTSERYIGLPLTGRSRTARRRLKAQLRQVEREAAQDAALQVFRTAVGQGKFQQPTSTHSRLPTSISAPTSTSSTQGKKRKRVDDDGHGKAVGRSTDVISSTKVAAELEVELLKVKMQLRADAMARKAVRAFKARAAAQAAARSTSIAPARYSGTTVTAEHGSKKATAPGGSTDAQTASGKEGPATTALGTGRKRRLREVSAAEAELSSRAKGKRRATDTGPSSSARREVGLSVAGYFSKTTTTTTPPKDPARVGTSAGNQAQASGSRTTATTTTASAATATGSAAGTKRKATEGPAAAEASRPKTFADIVAIWSERSKRQRTSNS</sequence>
<accession>A0A177TWW6</accession>
<feature type="region of interest" description="Disordered" evidence="1">
    <location>
        <begin position="581"/>
        <end position="626"/>
    </location>
</feature>
<protein>
    <submittedName>
        <fullName evidence="2">Uncharacterized protein</fullName>
    </submittedName>
</protein>
<dbReference type="SUPFAM" id="SSF81383">
    <property type="entry name" value="F-box domain"/>
    <property type="match status" value="1"/>
</dbReference>
<feature type="compositionally biased region" description="Polar residues" evidence="1">
    <location>
        <begin position="582"/>
        <end position="593"/>
    </location>
</feature>
<gene>
    <name evidence="2" type="ORF">A4X13_0g3325</name>
</gene>
<feature type="compositionally biased region" description="Pro residues" evidence="1">
    <location>
        <begin position="465"/>
        <end position="476"/>
    </location>
</feature>
<dbReference type="AlphaFoldDB" id="A0A177TWW6"/>
<dbReference type="Proteomes" id="UP000077521">
    <property type="component" value="Unassembled WGS sequence"/>
</dbReference>
<keyword evidence="3" id="KW-1185">Reference proteome</keyword>
<feature type="compositionally biased region" description="Low complexity" evidence="1">
    <location>
        <begin position="492"/>
        <end position="504"/>
    </location>
</feature>
<evidence type="ECO:0000256" key="1">
    <source>
        <dbReference type="SAM" id="MobiDB-lite"/>
    </source>
</evidence>
<dbReference type="PROSITE" id="PS50181">
    <property type="entry name" value="FBOX"/>
    <property type="match status" value="1"/>
</dbReference>
<feature type="compositionally biased region" description="Polar residues" evidence="1">
    <location>
        <begin position="1"/>
        <end position="16"/>
    </location>
</feature>